<dbReference type="InterPro" id="IPR051782">
    <property type="entry name" value="ABC_Transporter_VariousFunc"/>
</dbReference>
<dbReference type="PROSITE" id="PS50893">
    <property type="entry name" value="ABC_TRANSPORTER_2"/>
    <property type="match status" value="1"/>
</dbReference>
<dbReference type="Pfam" id="PF00005">
    <property type="entry name" value="ABC_tran"/>
    <property type="match status" value="1"/>
</dbReference>
<keyword evidence="6" id="KW-1185">Reference proteome</keyword>
<dbReference type="OrthoDB" id="9804819at2"/>
<dbReference type="PROSITE" id="PS00211">
    <property type="entry name" value="ABC_TRANSPORTER_1"/>
    <property type="match status" value="1"/>
</dbReference>
<dbReference type="SUPFAM" id="SSF52540">
    <property type="entry name" value="P-loop containing nucleoside triphosphate hydrolases"/>
    <property type="match status" value="1"/>
</dbReference>
<proteinExistence type="predicted"/>
<name>A0A1H0YQ52_9LACT</name>
<dbReference type="InterPro" id="IPR027417">
    <property type="entry name" value="P-loop_NTPase"/>
</dbReference>
<evidence type="ECO:0000256" key="2">
    <source>
        <dbReference type="ARBA" id="ARBA00022741"/>
    </source>
</evidence>
<keyword evidence="2" id="KW-0547">Nucleotide-binding</keyword>
<gene>
    <name evidence="5" type="ORF">SAMN04487752_1092</name>
</gene>
<dbReference type="InterPro" id="IPR003439">
    <property type="entry name" value="ABC_transporter-like_ATP-bd"/>
</dbReference>
<evidence type="ECO:0000256" key="3">
    <source>
        <dbReference type="ARBA" id="ARBA00022840"/>
    </source>
</evidence>
<dbReference type="PANTHER" id="PTHR42939:SF1">
    <property type="entry name" value="ABC TRANSPORTER ATP-BINDING PROTEIN ALBC-RELATED"/>
    <property type="match status" value="1"/>
</dbReference>
<protein>
    <submittedName>
        <fullName evidence="5">ABC-2 type transport system ATP-binding protein</fullName>
    </submittedName>
</protein>
<dbReference type="RefSeq" id="WP_089975933.1">
    <property type="nucleotide sequence ID" value="NZ_FNJW01000008.1"/>
</dbReference>
<dbReference type="CDD" id="cd03230">
    <property type="entry name" value="ABC_DR_subfamily_A"/>
    <property type="match status" value="1"/>
</dbReference>
<keyword evidence="1" id="KW-0813">Transport</keyword>
<evidence type="ECO:0000259" key="4">
    <source>
        <dbReference type="PROSITE" id="PS50893"/>
    </source>
</evidence>
<dbReference type="Proteomes" id="UP000199481">
    <property type="component" value="Unassembled WGS sequence"/>
</dbReference>
<evidence type="ECO:0000256" key="1">
    <source>
        <dbReference type="ARBA" id="ARBA00022448"/>
    </source>
</evidence>
<dbReference type="EMBL" id="FNJW01000008">
    <property type="protein sequence ID" value="SDQ17352.1"/>
    <property type="molecule type" value="Genomic_DNA"/>
</dbReference>
<dbReference type="InterPro" id="IPR003593">
    <property type="entry name" value="AAA+_ATPase"/>
</dbReference>
<reference evidence="6" key="1">
    <citation type="submission" date="2016-10" db="EMBL/GenBank/DDBJ databases">
        <authorList>
            <person name="Varghese N."/>
            <person name="Submissions S."/>
        </authorList>
    </citation>
    <scope>NUCLEOTIDE SEQUENCE [LARGE SCALE GENOMIC DNA]</scope>
    <source>
        <strain evidence="6">MPL-11</strain>
    </source>
</reference>
<feature type="domain" description="ABC transporter" evidence="4">
    <location>
        <begin position="2"/>
        <end position="233"/>
    </location>
</feature>
<dbReference type="GO" id="GO:0016887">
    <property type="term" value="F:ATP hydrolysis activity"/>
    <property type="evidence" value="ECO:0007669"/>
    <property type="project" value="InterPro"/>
</dbReference>
<organism evidence="5 6">
    <name type="scientific">Carnobacterium viridans</name>
    <dbReference type="NCBI Taxonomy" id="174587"/>
    <lineage>
        <taxon>Bacteria</taxon>
        <taxon>Bacillati</taxon>
        <taxon>Bacillota</taxon>
        <taxon>Bacilli</taxon>
        <taxon>Lactobacillales</taxon>
        <taxon>Carnobacteriaceae</taxon>
        <taxon>Carnobacterium</taxon>
    </lineage>
</organism>
<dbReference type="AlphaFoldDB" id="A0A1H0YQ52"/>
<evidence type="ECO:0000313" key="5">
    <source>
        <dbReference type="EMBL" id="SDQ17352.1"/>
    </source>
</evidence>
<evidence type="ECO:0000313" key="6">
    <source>
        <dbReference type="Proteomes" id="UP000199481"/>
    </source>
</evidence>
<dbReference type="GO" id="GO:0005524">
    <property type="term" value="F:ATP binding"/>
    <property type="evidence" value="ECO:0007669"/>
    <property type="project" value="UniProtKB-KW"/>
</dbReference>
<sequence length="241" mass="26738">MLTIKHFTKTYKGGKKAVDDISFKVEEGDIFGFIGHNGAGKSTTIKSIVGILDYEEGKIFIDGHSMKTEPLLCKQVIAYIPDNPDLYEYMTGIQYLNFIADIFGVPSTVREENMKKYADLFEITGNLGALISSYSHGMKQKLAIISAVIHKPKLLVLDEPFVGLDPKAAVVLKEIMNELCAQGSSVFFSTHVLDTAEKLCNKVAMINHGKLVFSGTMEDMLKEKKGSSLEEIFIDMLNQEL</sequence>
<keyword evidence="3 5" id="KW-0067">ATP-binding</keyword>
<dbReference type="PANTHER" id="PTHR42939">
    <property type="entry name" value="ABC TRANSPORTER ATP-BINDING PROTEIN ALBC-RELATED"/>
    <property type="match status" value="1"/>
</dbReference>
<dbReference type="Gene3D" id="3.40.50.300">
    <property type="entry name" value="P-loop containing nucleotide triphosphate hydrolases"/>
    <property type="match status" value="1"/>
</dbReference>
<dbReference type="InterPro" id="IPR017871">
    <property type="entry name" value="ABC_transporter-like_CS"/>
</dbReference>
<dbReference type="SMART" id="SM00382">
    <property type="entry name" value="AAA"/>
    <property type="match status" value="1"/>
</dbReference>
<accession>A0A1H0YQ52</accession>